<evidence type="ECO:0000256" key="1">
    <source>
        <dbReference type="SAM" id="MobiDB-lite"/>
    </source>
</evidence>
<accession>A0A835VEC9</accession>
<sequence length="66" mass="7784">MGGQKKQERAEAVAPVHDQGKTMRTGRLHRRWSRVGRVHAVRTRAEIQSLGLFLCLRLCHRLRRRR</sequence>
<dbReference type="EMBL" id="JADCNL010000001">
    <property type="protein sequence ID" value="KAG0497589.1"/>
    <property type="molecule type" value="Genomic_DNA"/>
</dbReference>
<feature type="compositionally biased region" description="Basic and acidic residues" evidence="1">
    <location>
        <begin position="1"/>
        <end position="11"/>
    </location>
</feature>
<organism evidence="2 3">
    <name type="scientific">Vanilla planifolia</name>
    <name type="common">Vanilla</name>
    <dbReference type="NCBI Taxonomy" id="51239"/>
    <lineage>
        <taxon>Eukaryota</taxon>
        <taxon>Viridiplantae</taxon>
        <taxon>Streptophyta</taxon>
        <taxon>Embryophyta</taxon>
        <taxon>Tracheophyta</taxon>
        <taxon>Spermatophyta</taxon>
        <taxon>Magnoliopsida</taxon>
        <taxon>Liliopsida</taxon>
        <taxon>Asparagales</taxon>
        <taxon>Orchidaceae</taxon>
        <taxon>Vanilloideae</taxon>
        <taxon>Vanilleae</taxon>
        <taxon>Vanilla</taxon>
    </lineage>
</organism>
<evidence type="ECO:0000313" key="2">
    <source>
        <dbReference type="EMBL" id="KAG0497589.1"/>
    </source>
</evidence>
<comment type="caution">
    <text evidence="2">The sequence shown here is derived from an EMBL/GenBank/DDBJ whole genome shotgun (WGS) entry which is preliminary data.</text>
</comment>
<dbReference type="OrthoDB" id="5594417at2759"/>
<name>A0A835VEC9_VANPL</name>
<dbReference type="AlphaFoldDB" id="A0A835VEC9"/>
<proteinExistence type="predicted"/>
<reference evidence="2 3" key="1">
    <citation type="journal article" date="2020" name="Nat. Food">
        <title>A phased Vanilla planifolia genome enables genetic improvement of flavour and production.</title>
        <authorList>
            <person name="Hasing T."/>
            <person name="Tang H."/>
            <person name="Brym M."/>
            <person name="Khazi F."/>
            <person name="Huang T."/>
            <person name="Chambers A.H."/>
        </authorList>
    </citation>
    <scope>NUCLEOTIDE SEQUENCE [LARGE SCALE GENOMIC DNA]</scope>
    <source>
        <tissue evidence="2">Leaf</tissue>
    </source>
</reference>
<evidence type="ECO:0000313" key="3">
    <source>
        <dbReference type="Proteomes" id="UP000636800"/>
    </source>
</evidence>
<keyword evidence="3" id="KW-1185">Reference proteome</keyword>
<feature type="region of interest" description="Disordered" evidence="1">
    <location>
        <begin position="1"/>
        <end position="28"/>
    </location>
</feature>
<protein>
    <submittedName>
        <fullName evidence="2">Uncharacterized protein</fullName>
    </submittedName>
</protein>
<gene>
    <name evidence="2" type="ORF">HPP92_002280</name>
</gene>
<dbReference type="Proteomes" id="UP000636800">
    <property type="component" value="Chromosome 1"/>
</dbReference>